<feature type="non-terminal residue" evidence="1">
    <location>
        <position position="153"/>
    </location>
</feature>
<sequence length="153" mass="17297">TNETCVIGQDNKDKQSLLKNKKDDRKKKSKLEVVDDSLEFIDLNTLPSDMTDIIALIAKRHQKEMIIKASNYVYGATLINFQAIMSTHDVLLHVNPGIDLTSENVQLDSGMGYLYLQAWNSRKICGFCNDDDDQQLGGFIGPQPFVTNTYTRH</sequence>
<protein>
    <submittedName>
        <fullName evidence="1">6220_t:CDS:1</fullName>
    </submittedName>
</protein>
<comment type="caution">
    <text evidence="1">The sequence shown here is derived from an EMBL/GenBank/DDBJ whole genome shotgun (WGS) entry which is preliminary data.</text>
</comment>
<accession>A0ACA9S847</accession>
<dbReference type="EMBL" id="CAJVQC010100838">
    <property type="protein sequence ID" value="CAG8831178.1"/>
    <property type="molecule type" value="Genomic_DNA"/>
</dbReference>
<evidence type="ECO:0000313" key="2">
    <source>
        <dbReference type="Proteomes" id="UP000789920"/>
    </source>
</evidence>
<name>A0ACA9S847_9GLOM</name>
<gene>
    <name evidence="1" type="ORF">RPERSI_LOCUS28055</name>
</gene>
<organism evidence="1 2">
    <name type="scientific">Racocetra persica</name>
    <dbReference type="NCBI Taxonomy" id="160502"/>
    <lineage>
        <taxon>Eukaryota</taxon>
        <taxon>Fungi</taxon>
        <taxon>Fungi incertae sedis</taxon>
        <taxon>Mucoromycota</taxon>
        <taxon>Glomeromycotina</taxon>
        <taxon>Glomeromycetes</taxon>
        <taxon>Diversisporales</taxon>
        <taxon>Gigasporaceae</taxon>
        <taxon>Racocetra</taxon>
    </lineage>
</organism>
<keyword evidence="2" id="KW-1185">Reference proteome</keyword>
<evidence type="ECO:0000313" key="1">
    <source>
        <dbReference type="EMBL" id="CAG8831178.1"/>
    </source>
</evidence>
<reference evidence="1" key="1">
    <citation type="submission" date="2021-06" db="EMBL/GenBank/DDBJ databases">
        <authorList>
            <person name="Kallberg Y."/>
            <person name="Tangrot J."/>
            <person name="Rosling A."/>
        </authorList>
    </citation>
    <scope>NUCLEOTIDE SEQUENCE</scope>
    <source>
        <strain evidence="1">MA461A</strain>
    </source>
</reference>
<proteinExistence type="predicted"/>
<dbReference type="Proteomes" id="UP000789920">
    <property type="component" value="Unassembled WGS sequence"/>
</dbReference>
<feature type="non-terminal residue" evidence="1">
    <location>
        <position position="1"/>
    </location>
</feature>